<protein>
    <recommendedName>
        <fullName evidence="4">Thiosulfate reductase</fullName>
    </recommendedName>
</protein>
<feature type="transmembrane region" description="Helical" evidence="1">
    <location>
        <begin position="12"/>
        <end position="30"/>
    </location>
</feature>
<organism evidence="2 3">
    <name type="scientific">Thauera sinica</name>
    <dbReference type="NCBI Taxonomy" id="2665146"/>
    <lineage>
        <taxon>Bacteria</taxon>
        <taxon>Pseudomonadati</taxon>
        <taxon>Pseudomonadota</taxon>
        <taxon>Betaproteobacteria</taxon>
        <taxon>Rhodocyclales</taxon>
        <taxon>Zoogloeaceae</taxon>
        <taxon>Thauera</taxon>
    </lineage>
</organism>
<dbReference type="EMBL" id="JBHSOG010000006">
    <property type="protein sequence ID" value="MFC5767902.1"/>
    <property type="molecule type" value="Genomic_DNA"/>
</dbReference>
<keyword evidence="1" id="KW-1133">Transmembrane helix</keyword>
<gene>
    <name evidence="2" type="ORF">ACFPTN_00795</name>
</gene>
<feature type="transmembrane region" description="Helical" evidence="1">
    <location>
        <begin position="74"/>
        <end position="93"/>
    </location>
</feature>
<dbReference type="RefSeq" id="WP_096445536.1">
    <property type="nucleotide sequence ID" value="NZ_JBHSOG010000006.1"/>
</dbReference>
<comment type="caution">
    <text evidence="2">The sequence shown here is derived from an EMBL/GenBank/DDBJ whole genome shotgun (WGS) entry which is preliminary data.</text>
</comment>
<proteinExistence type="predicted"/>
<name>A0ABW1AKZ6_9RHOO</name>
<evidence type="ECO:0008006" key="4">
    <source>
        <dbReference type="Google" id="ProtNLM"/>
    </source>
</evidence>
<keyword evidence="3" id="KW-1185">Reference proteome</keyword>
<accession>A0ABW1AKZ6</accession>
<keyword evidence="1" id="KW-0812">Transmembrane</keyword>
<evidence type="ECO:0000256" key="1">
    <source>
        <dbReference type="SAM" id="Phobius"/>
    </source>
</evidence>
<feature type="transmembrane region" description="Helical" evidence="1">
    <location>
        <begin position="42"/>
        <end position="62"/>
    </location>
</feature>
<reference evidence="3" key="1">
    <citation type="journal article" date="2019" name="Int. J. Syst. Evol. Microbiol.">
        <title>The Global Catalogue of Microorganisms (GCM) 10K type strain sequencing project: providing services to taxonomists for standard genome sequencing and annotation.</title>
        <authorList>
            <consortium name="The Broad Institute Genomics Platform"/>
            <consortium name="The Broad Institute Genome Sequencing Center for Infectious Disease"/>
            <person name="Wu L."/>
            <person name="Ma J."/>
        </authorList>
    </citation>
    <scope>NUCLEOTIDE SEQUENCE [LARGE SCALE GENOMIC DNA]</scope>
    <source>
        <strain evidence="3">SHR3</strain>
    </source>
</reference>
<evidence type="ECO:0000313" key="2">
    <source>
        <dbReference type="EMBL" id="MFC5767902.1"/>
    </source>
</evidence>
<evidence type="ECO:0000313" key="3">
    <source>
        <dbReference type="Proteomes" id="UP001595974"/>
    </source>
</evidence>
<keyword evidence="1" id="KW-0472">Membrane</keyword>
<sequence length="102" mass="11203">MNTNERKPGTSLVPLASTWLVLVGLTLLSVQLGDSLGRQQAVQLIVAAIVWVKGSLIARHFIEADLAHPFIRNVLRFFVAFAPIAIVLTAFFGDEFARWASL</sequence>
<dbReference type="Proteomes" id="UP001595974">
    <property type="component" value="Unassembled WGS sequence"/>
</dbReference>